<evidence type="ECO:0000256" key="1">
    <source>
        <dbReference type="ARBA" id="ARBA00007274"/>
    </source>
</evidence>
<keyword evidence="4" id="KW-1185">Reference proteome</keyword>
<dbReference type="EMBL" id="PRDM01000001">
    <property type="protein sequence ID" value="MBE8724536.1"/>
    <property type="molecule type" value="Genomic_DNA"/>
</dbReference>
<comment type="similarity">
    <text evidence="1">Belongs to the transferase hexapeptide repeat family.</text>
</comment>
<accession>A0ABR9TGX9</accession>
<organism evidence="3 4">
    <name type="scientific">Flavobacterium hungaricum</name>
    <dbReference type="NCBI Taxonomy" id="2082725"/>
    <lineage>
        <taxon>Bacteria</taxon>
        <taxon>Pseudomonadati</taxon>
        <taxon>Bacteroidota</taxon>
        <taxon>Flavobacteriia</taxon>
        <taxon>Flavobacteriales</taxon>
        <taxon>Flavobacteriaceae</taxon>
        <taxon>Flavobacterium</taxon>
    </lineage>
</organism>
<dbReference type="PANTHER" id="PTHR23416:SF23">
    <property type="entry name" value="ACETYLTRANSFERASE C18B11.09C-RELATED"/>
    <property type="match status" value="1"/>
</dbReference>
<gene>
    <name evidence="3" type="ORF">C4F50_06190</name>
</gene>
<sequence>MRKIISEFRLYLCNHLISHIPSHSIRLFYYRKIMNFKIGKGSTICMNCKFDAAKGLEIGLDSVINSGCRIDTRGNLKIGNNVSISEEVIILTADHDELFDHAQARNKEVVIEDYVWIGTRAMVLPGLHIKYGAVIAASATITKDVESCNVVAGIPAKFIKMRTNNFNYSARYRRLFQ</sequence>
<protein>
    <submittedName>
        <fullName evidence="3">Acyltransferase</fullName>
    </submittedName>
</protein>
<keyword evidence="2" id="KW-0808">Transferase</keyword>
<proteinExistence type="inferred from homology"/>
<dbReference type="Gene3D" id="2.160.10.10">
    <property type="entry name" value="Hexapeptide repeat proteins"/>
    <property type="match status" value="1"/>
</dbReference>
<comment type="caution">
    <text evidence="3">The sequence shown here is derived from an EMBL/GenBank/DDBJ whole genome shotgun (WGS) entry which is preliminary data.</text>
</comment>
<evidence type="ECO:0000313" key="4">
    <source>
        <dbReference type="Proteomes" id="UP000640614"/>
    </source>
</evidence>
<dbReference type="InterPro" id="IPR011004">
    <property type="entry name" value="Trimer_LpxA-like_sf"/>
</dbReference>
<name>A0ABR9TGX9_9FLAO</name>
<dbReference type="Proteomes" id="UP000640614">
    <property type="component" value="Unassembled WGS sequence"/>
</dbReference>
<dbReference type="CDD" id="cd04647">
    <property type="entry name" value="LbH_MAT_like"/>
    <property type="match status" value="1"/>
</dbReference>
<evidence type="ECO:0000256" key="2">
    <source>
        <dbReference type="ARBA" id="ARBA00022679"/>
    </source>
</evidence>
<keyword evidence="3" id="KW-0012">Acyltransferase</keyword>
<reference evidence="3 4" key="1">
    <citation type="submission" date="2018-07" db="EMBL/GenBank/DDBJ databases">
        <title>Genome assembly of strain KB82.</title>
        <authorList>
            <person name="Kukolya J."/>
            <person name="Horvath B."/>
            <person name="Nagy I."/>
            <person name="Toth A."/>
        </authorList>
    </citation>
    <scope>NUCLEOTIDE SEQUENCE [LARGE SCALE GENOMIC DNA]</scope>
    <source>
        <strain evidence="3 4">Kb82</strain>
    </source>
</reference>
<evidence type="ECO:0000313" key="3">
    <source>
        <dbReference type="EMBL" id="MBE8724536.1"/>
    </source>
</evidence>
<dbReference type="SUPFAM" id="SSF51161">
    <property type="entry name" value="Trimeric LpxA-like enzymes"/>
    <property type="match status" value="1"/>
</dbReference>
<dbReference type="InterPro" id="IPR051159">
    <property type="entry name" value="Hexapeptide_acetyltransf"/>
</dbReference>
<dbReference type="PANTHER" id="PTHR23416">
    <property type="entry name" value="SIALIC ACID SYNTHASE-RELATED"/>
    <property type="match status" value="1"/>
</dbReference>
<dbReference type="GO" id="GO:0016746">
    <property type="term" value="F:acyltransferase activity"/>
    <property type="evidence" value="ECO:0007669"/>
    <property type="project" value="UniProtKB-KW"/>
</dbReference>